<dbReference type="InterPro" id="IPR036779">
    <property type="entry name" value="LysM_dom_sf"/>
</dbReference>
<dbReference type="SMART" id="SM00257">
    <property type="entry name" value="LysM"/>
    <property type="match status" value="1"/>
</dbReference>
<dbReference type="EMBL" id="JAAVNE010000038">
    <property type="protein sequence ID" value="NKC33154.1"/>
    <property type="molecule type" value="Genomic_DNA"/>
</dbReference>
<feature type="region of interest" description="Disordered" evidence="1">
    <location>
        <begin position="1"/>
        <end position="22"/>
    </location>
</feature>
<evidence type="ECO:0000259" key="2">
    <source>
        <dbReference type="PROSITE" id="PS51782"/>
    </source>
</evidence>
<sequence length="178" mass="19079">MLLPEDEAPRVLQGSAPGPGGPLGLQVVDYDQSGGIRFAGTAPPGASIRIYVNDRPAGEVAANAEGRWTMAPQEVVSIGRHRLRLDQIAADGAVAARIELPFQRDPIPSATLPDGRIVVQPGNNLWRLARAAYGRGIRYTVIFEANRDQIRNPNLIFPGQVFTIPAPPATPADSSRSR</sequence>
<dbReference type="PANTHER" id="PTHR34700">
    <property type="entry name" value="POTASSIUM BINDING PROTEIN KBP"/>
    <property type="match status" value="1"/>
</dbReference>
<evidence type="ECO:0000256" key="1">
    <source>
        <dbReference type="SAM" id="MobiDB-lite"/>
    </source>
</evidence>
<dbReference type="InterPro" id="IPR013783">
    <property type="entry name" value="Ig-like_fold"/>
</dbReference>
<dbReference type="PROSITE" id="PS51782">
    <property type="entry name" value="LYSM"/>
    <property type="match status" value="1"/>
</dbReference>
<gene>
    <name evidence="3" type="ORF">HEQ75_19990</name>
</gene>
<dbReference type="PANTHER" id="PTHR34700:SF4">
    <property type="entry name" value="PHAGE-LIKE ELEMENT PBSX PROTEIN XKDP"/>
    <property type="match status" value="1"/>
</dbReference>
<evidence type="ECO:0000313" key="3">
    <source>
        <dbReference type="EMBL" id="NKC33154.1"/>
    </source>
</evidence>
<dbReference type="InterPro" id="IPR052196">
    <property type="entry name" value="Bact_Kbp"/>
</dbReference>
<dbReference type="Proteomes" id="UP000787635">
    <property type="component" value="Unassembled WGS sequence"/>
</dbReference>
<keyword evidence="4" id="KW-1185">Reference proteome</keyword>
<feature type="domain" description="LysM" evidence="2">
    <location>
        <begin position="115"/>
        <end position="164"/>
    </location>
</feature>
<organism evidence="3 4">
    <name type="scientific">Falsiroseomonas selenitidurans</name>
    <dbReference type="NCBI Taxonomy" id="2716335"/>
    <lineage>
        <taxon>Bacteria</taxon>
        <taxon>Pseudomonadati</taxon>
        <taxon>Pseudomonadota</taxon>
        <taxon>Alphaproteobacteria</taxon>
        <taxon>Acetobacterales</taxon>
        <taxon>Roseomonadaceae</taxon>
        <taxon>Falsiroseomonas</taxon>
    </lineage>
</organism>
<evidence type="ECO:0000313" key="4">
    <source>
        <dbReference type="Proteomes" id="UP000787635"/>
    </source>
</evidence>
<dbReference type="Gene3D" id="2.60.40.10">
    <property type="entry name" value="Immunoglobulins"/>
    <property type="match status" value="1"/>
</dbReference>
<proteinExistence type="predicted"/>
<protein>
    <submittedName>
        <fullName evidence="3">LysM peptidoglycan-binding domain-containing protein</fullName>
    </submittedName>
</protein>
<dbReference type="InterPro" id="IPR018392">
    <property type="entry name" value="LysM"/>
</dbReference>
<accession>A0ABX1E7G8</accession>
<dbReference type="Pfam" id="PF01476">
    <property type="entry name" value="LysM"/>
    <property type="match status" value="1"/>
</dbReference>
<dbReference type="Gene3D" id="3.10.350.10">
    <property type="entry name" value="LysM domain"/>
    <property type="match status" value="1"/>
</dbReference>
<reference evidence="3 4" key="1">
    <citation type="submission" date="2020-03" db="EMBL/GenBank/DDBJ databases">
        <title>Roseomonas selenitidurans sp. nov. isolated from urban soil.</title>
        <authorList>
            <person name="Liu H."/>
        </authorList>
    </citation>
    <scope>NUCLEOTIDE SEQUENCE [LARGE SCALE GENOMIC DNA]</scope>
    <source>
        <strain evidence="3 4">BU-1</strain>
    </source>
</reference>
<comment type="caution">
    <text evidence="3">The sequence shown here is derived from an EMBL/GenBank/DDBJ whole genome shotgun (WGS) entry which is preliminary data.</text>
</comment>
<name>A0ABX1E7G8_9PROT</name>